<comment type="caution">
    <text evidence="2">The sequence shown here is derived from an EMBL/GenBank/DDBJ whole genome shotgun (WGS) entry which is preliminary data.</text>
</comment>
<evidence type="ECO:0000313" key="3">
    <source>
        <dbReference type="Proteomes" id="UP001465976"/>
    </source>
</evidence>
<dbReference type="Proteomes" id="UP001465976">
    <property type="component" value="Unassembled WGS sequence"/>
</dbReference>
<dbReference type="EMBL" id="JBAHYK010001087">
    <property type="protein sequence ID" value="KAL0569583.1"/>
    <property type="molecule type" value="Genomic_DNA"/>
</dbReference>
<name>A0ABR3F396_9AGAR</name>
<feature type="region of interest" description="Disordered" evidence="1">
    <location>
        <begin position="188"/>
        <end position="213"/>
    </location>
</feature>
<feature type="compositionally biased region" description="Polar residues" evidence="1">
    <location>
        <begin position="42"/>
        <end position="54"/>
    </location>
</feature>
<accession>A0ABR3F396</accession>
<keyword evidence="3" id="KW-1185">Reference proteome</keyword>
<protein>
    <submittedName>
        <fullName evidence="2">Uncharacterized protein</fullName>
    </submittedName>
</protein>
<sequence>MPPHRRRSSHANGYRRNPSDKKRGTAISSAPSSDRLRDDQPLDSSGSEIPRPSNTFFLFRSNKEFGVQPRGNHTNSPSSSSRSPVRQDDSLEALLPPTAFPSFPGDILGSLNFPWDDACFLYDPRFLPPFLLNTPGRHPAAEANRFTHAFDDRIEVLRPLGSAHGIDCDQQQFGLKPQIYPLNAQLTSPMADSEQPESALGDPTLGDPTDGLGNDLALSISREDEFLYGFHSDEDNQSGLKRGDRTHANLDSLTTGDWIPLAQGACQLRNSMLHC</sequence>
<organism evidence="2 3">
    <name type="scientific">Marasmius crinis-equi</name>
    <dbReference type="NCBI Taxonomy" id="585013"/>
    <lineage>
        <taxon>Eukaryota</taxon>
        <taxon>Fungi</taxon>
        <taxon>Dikarya</taxon>
        <taxon>Basidiomycota</taxon>
        <taxon>Agaricomycotina</taxon>
        <taxon>Agaricomycetes</taxon>
        <taxon>Agaricomycetidae</taxon>
        <taxon>Agaricales</taxon>
        <taxon>Marasmiineae</taxon>
        <taxon>Marasmiaceae</taxon>
        <taxon>Marasmius</taxon>
    </lineage>
</organism>
<evidence type="ECO:0000256" key="1">
    <source>
        <dbReference type="SAM" id="MobiDB-lite"/>
    </source>
</evidence>
<feature type="region of interest" description="Disordered" evidence="1">
    <location>
        <begin position="66"/>
        <end position="87"/>
    </location>
</feature>
<reference evidence="2 3" key="1">
    <citation type="submission" date="2024-02" db="EMBL/GenBank/DDBJ databases">
        <title>A draft genome for the cacao thread blight pathogen Marasmius crinis-equi.</title>
        <authorList>
            <person name="Cohen S.P."/>
            <person name="Baruah I.K."/>
            <person name="Amoako-Attah I."/>
            <person name="Bukari Y."/>
            <person name="Meinhardt L.W."/>
            <person name="Bailey B.A."/>
        </authorList>
    </citation>
    <scope>NUCLEOTIDE SEQUENCE [LARGE SCALE GENOMIC DNA]</scope>
    <source>
        <strain evidence="2 3">GH-76</strain>
    </source>
</reference>
<feature type="region of interest" description="Disordered" evidence="1">
    <location>
        <begin position="1"/>
        <end position="54"/>
    </location>
</feature>
<evidence type="ECO:0000313" key="2">
    <source>
        <dbReference type="EMBL" id="KAL0569583.1"/>
    </source>
</evidence>
<proteinExistence type="predicted"/>
<gene>
    <name evidence="2" type="ORF">V5O48_012381</name>
</gene>